<dbReference type="Gene3D" id="2.60.120.260">
    <property type="entry name" value="Galactose-binding domain-like"/>
    <property type="match status" value="1"/>
</dbReference>
<keyword evidence="9" id="KW-1185">Reference proteome</keyword>
<dbReference type="EMBL" id="ML996706">
    <property type="protein sequence ID" value="KAF2396723.1"/>
    <property type="molecule type" value="Genomic_DNA"/>
</dbReference>
<evidence type="ECO:0000256" key="3">
    <source>
        <dbReference type="ARBA" id="ARBA00022989"/>
    </source>
</evidence>
<name>A0A6G1HKY3_9PEZI</name>
<feature type="compositionally biased region" description="Basic and acidic residues" evidence="6">
    <location>
        <begin position="1"/>
        <end position="12"/>
    </location>
</feature>
<proteinExistence type="predicted"/>
<feature type="non-terminal residue" evidence="8">
    <location>
        <position position="1"/>
    </location>
</feature>
<sequence>WSKVDNTKERPATSKKTLSTKQSALKRNATPTNAATCSSVAYFCPHRLPQTSPSLLLPHSIVSLPTFPSHRRSTRFAPATPAMSLRDNSGPVPVNGTPPRATRRDRPPRKLPFAASGSPSHTYGAGHTHTVPALMTYKNKSSLARHLEDAIAEDLTQAGDTAPAAVDGTGDVWTETPRAGSAQPRRAPLKGGIGWSHVAGPEYAARGHEPIKIYPQPPGPGHDPRYPVLPEDMGPPPSASTVDAQSHAQSHAQSPTHSEGTATVPPVVHLINSTRSEPTPAVPPAAPTTNSTRGEPTTAVPPATPESPMVTLGSAEMIHLVNSYRREDYTRAYTEDPGPHVPSAFTEQEIATAMHDSMQREPDAESDDDDDDETYGVVGGRWRLPPLFGGAGTRAKSKKRPLNRGEGGRFASKGSITESENGSVASDNSRLSQFYPDPEVSYAERRYSLPTIVESPARDESALPTTEGSPARRGAPGSAHGGSLRHELSDFHREELAARRSGSHRDDLYREASIRGDKTSTPRRPPPRDRARSGTPSRPWYSPRRMLSGTSWLQILVLILSTLALLRSFNYPPSTTIDRTIDRAFDFRALDPLKANLHRFEKRLKAVESKILHLAERATHPAPPPPQVPIAAPPRPLSHMKNFFSPQLGATVDGIMTTPTWKSGHRHPWWYKALFWLPGQLPPLQALEPWTEPGNCWCSPLNKYGHIQLAVDMAHTVHARALSIDGPVFDAVLDVGGMPRSVEVWLQGEMDWDALGRMRIVDAPCKFAVPKRERGEAGWWCVSVFEYAFGPGVGGGAQTFEFVEGAEHIRATRAVVRVTGNYGANHTCLYRVLLHGEAWPGEGSRAAIEEARHVR</sequence>
<evidence type="ECO:0000259" key="7">
    <source>
        <dbReference type="PROSITE" id="PS51469"/>
    </source>
</evidence>
<protein>
    <recommendedName>
        <fullName evidence="7">SUN domain-containing protein</fullName>
    </recommendedName>
</protein>
<feature type="region of interest" description="Disordered" evidence="6">
    <location>
        <begin position="78"/>
        <end position="109"/>
    </location>
</feature>
<evidence type="ECO:0000256" key="2">
    <source>
        <dbReference type="ARBA" id="ARBA00022692"/>
    </source>
</evidence>
<feature type="compositionally biased region" description="Polar residues" evidence="6">
    <location>
        <begin position="414"/>
        <end position="432"/>
    </location>
</feature>
<evidence type="ECO:0000313" key="8">
    <source>
        <dbReference type="EMBL" id="KAF2396723.1"/>
    </source>
</evidence>
<feature type="region of interest" description="Disordered" evidence="6">
    <location>
        <begin position="1"/>
        <end position="32"/>
    </location>
</feature>
<feature type="region of interest" description="Disordered" evidence="6">
    <location>
        <begin position="497"/>
        <end position="542"/>
    </location>
</feature>
<accession>A0A6G1HKY3</accession>
<dbReference type="Proteomes" id="UP000799640">
    <property type="component" value="Unassembled WGS sequence"/>
</dbReference>
<evidence type="ECO:0000256" key="4">
    <source>
        <dbReference type="ARBA" id="ARBA00023136"/>
    </source>
</evidence>
<evidence type="ECO:0000256" key="5">
    <source>
        <dbReference type="SAM" id="Coils"/>
    </source>
</evidence>
<feature type="region of interest" description="Disordered" evidence="6">
    <location>
        <begin position="209"/>
        <end position="309"/>
    </location>
</feature>
<keyword evidence="4" id="KW-0472">Membrane</keyword>
<dbReference type="PANTHER" id="PTHR12911">
    <property type="entry name" value="SAD1/UNC-84-LIKE PROTEIN-RELATED"/>
    <property type="match status" value="1"/>
</dbReference>
<feature type="region of interest" description="Disordered" evidence="6">
    <location>
        <begin position="156"/>
        <end position="194"/>
    </location>
</feature>
<dbReference type="OrthoDB" id="342281at2759"/>
<gene>
    <name evidence="8" type="ORF">EJ06DRAFT_231347</name>
</gene>
<feature type="region of interest" description="Disordered" evidence="6">
    <location>
        <begin position="451"/>
        <end position="484"/>
    </location>
</feature>
<reference evidence="8" key="1">
    <citation type="journal article" date="2020" name="Stud. Mycol.">
        <title>101 Dothideomycetes genomes: a test case for predicting lifestyles and emergence of pathogens.</title>
        <authorList>
            <person name="Haridas S."/>
            <person name="Albert R."/>
            <person name="Binder M."/>
            <person name="Bloem J."/>
            <person name="Labutti K."/>
            <person name="Salamov A."/>
            <person name="Andreopoulos B."/>
            <person name="Baker S."/>
            <person name="Barry K."/>
            <person name="Bills G."/>
            <person name="Bluhm B."/>
            <person name="Cannon C."/>
            <person name="Castanera R."/>
            <person name="Culley D."/>
            <person name="Daum C."/>
            <person name="Ezra D."/>
            <person name="Gonzalez J."/>
            <person name="Henrissat B."/>
            <person name="Kuo A."/>
            <person name="Liang C."/>
            <person name="Lipzen A."/>
            <person name="Lutzoni F."/>
            <person name="Magnuson J."/>
            <person name="Mondo S."/>
            <person name="Nolan M."/>
            <person name="Ohm R."/>
            <person name="Pangilinan J."/>
            <person name="Park H.-J."/>
            <person name="Ramirez L."/>
            <person name="Alfaro M."/>
            <person name="Sun H."/>
            <person name="Tritt A."/>
            <person name="Yoshinaga Y."/>
            <person name="Zwiers L.-H."/>
            <person name="Turgeon B."/>
            <person name="Goodwin S."/>
            <person name="Spatafora J."/>
            <person name="Crous P."/>
            <person name="Grigoriev I."/>
        </authorList>
    </citation>
    <scope>NUCLEOTIDE SEQUENCE</scope>
    <source>
        <strain evidence="8">CBS 262.69</strain>
    </source>
</reference>
<dbReference type="PANTHER" id="PTHR12911:SF8">
    <property type="entry name" value="KLAROID PROTEIN-RELATED"/>
    <property type="match status" value="1"/>
</dbReference>
<dbReference type="InterPro" id="IPR012919">
    <property type="entry name" value="SUN_dom"/>
</dbReference>
<keyword evidence="5" id="KW-0175">Coiled coil</keyword>
<feature type="compositionally biased region" description="Basic and acidic residues" evidence="6">
    <location>
        <begin position="497"/>
        <end position="532"/>
    </location>
</feature>
<keyword evidence="3" id="KW-1133">Transmembrane helix</keyword>
<feature type="compositionally biased region" description="Acidic residues" evidence="6">
    <location>
        <begin position="364"/>
        <end position="374"/>
    </location>
</feature>
<dbReference type="GO" id="GO:0043495">
    <property type="term" value="F:protein-membrane adaptor activity"/>
    <property type="evidence" value="ECO:0007669"/>
    <property type="project" value="TreeGrafter"/>
</dbReference>
<evidence type="ECO:0000256" key="1">
    <source>
        <dbReference type="ARBA" id="ARBA00004370"/>
    </source>
</evidence>
<dbReference type="PROSITE" id="PS51469">
    <property type="entry name" value="SUN"/>
    <property type="match status" value="1"/>
</dbReference>
<organism evidence="8 9">
    <name type="scientific">Trichodelitschia bisporula</name>
    <dbReference type="NCBI Taxonomy" id="703511"/>
    <lineage>
        <taxon>Eukaryota</taxon>
        <taxon>Fungi</taxon>
        <taxon>Dikarya</taxon>
        <taxon>Ascomycota</taxon>
        <taxon>Pezizomycotina</taxon>
        <taxon>Dothideomycetes</taxon>
        <taxon>Dothideomycetes incertae sedis</taxon>
        <taxon>Phaeotrichales</taxon>
        <taxon>Phaeotrichaceae</taxon>
        <taxon>Trichodelitschia</taxon>
    </lineage>
</organism>
<feature type="domain" description="SUN" evidence="7">
    <location>
        <begin position="649"/>
        <end position="839"/>
    </location>
</feature>
<evidence type="ECO:0000313" key="9">
    <source>
        <dbReference type="Proteomes" id="UP000799640"/>
    </source>
</evidence>
<comment type="subcellular location">
    <subcellularLocation>
        <location evidence="1">Membrane</location>
    </subcellularLocation>
</comment>
<keyword evidence="2" id="KW-0812">Transmembrane</keyword>
<feature type="coiled-coil region" evidence="5">
    <location>
        <begin position="590"/>
        <end position="617"/>
    </location>
</feature>
<dbReference type="InterPro" id="IPR045119">
    <property type="entry name" value="SUN1-5"/>
</dbReference>
<dbReference type="GO" id="GO:0034993">
    <property type="term" value="C:meiotic nuclear membrane microtubule tethering complex"/>
    <property type="evidence" value="ECO:0007669"/>
    <property type="project" value="TreeGrafter"/>
</dbReference>
<evidence type="ECO:0000256" key="6">
    <source>
        <dbReference type="SAM" id="MobiDB-lite"/>
    </source>
</evidence>
<feature type="compositionally biased region" description="Polar residues" evidence="6">
    <location>
        <begin position="239"/>
        <end position="261"/>
    </location>
</feature>
<feature type="compositionally biased region" description="Polar residues" evidence="6">
    <location>
        <begin position="14"/>
        <end position="32"/>
    </location>
</feature>
<dbReference type="AlphaFoldDB" id="A0A6G1HKY3"/>
<feature type="region of interest" description="Disordered" evidence="6">
    <location>
        <begin position="357"/>
        <end position="436"/>
    </location>
</feature>